<reference evidence="1 2" key="1">
    <citation type="submission" date="2017-05" db="EMBL/GenBank/DDBJ databases">
        <title>De novo genome assembly of Deniococcus indicus strain DR1.</title>
        <authorList>
            <person name="Chauhan D."/>
            <person name="Yennamalli R.M."/>
            <person name="Priyadarshini R."/>
        </authorList>
    </citation>
    <scope>NUCLEOTIDE SEQUENCE [LARGE SCALE GENOMIC DNA]</scope>
    <source>
        <strain evidence="1 2">DR1</strain>
    </source>
</reference>
<dbReference type="OrthoDB" id="73370at2"/>
<dbReference type="EMBL" id="NHMK01000003">
    <property type="protein sequence ID" value="OWL99020.1"/>
    <property type="molecule type" value="Genomic_DNA"/>
</dbReference>
<gene>
    <name evidence="1" type="ORF">CBQ26_00745</name>
</gene>
<proteinExistence type="predicted"/>
<dbReference type="RefSeq" id="WP_088246712.1">
    <property type="nucleotide sequence ID" value="NZ_NHMK01000003.1"/>
</dbReference>
<keyword evidence="2" id="KW-1185">Reference proteome</keyword>
<protein>
    <submittedName>
        <fullName evidence="1">Uncharacterized protein</fullName>
    </submittedName>
</protein>
<evidence type="ECO:0000313" key="1">
    <source>
        <dbReference type="EMBL" id="OWL99020.1"/>
    </source>
</evidence>
<accession>A0A246BTN9</accession>
<sequence>MSYFRYTPGPPLEQPFTVTSGIVIAYGVSSRISVRIPAGGTWPGHAALPGPITDHLQLGETGCMPGSTWTDAVTPDALTAGVALITAQALTVHPIAERMDLLGRLGHQPRTLNQVIAGGLLGCSREAFSKSRATY</sequence>
<dbReference type="Proteomes" id="UP000197208">
    <property type="component" value="Unassembled WGS sequence"/>
</dbReference>
<name>A0A246BTN9_9DEIO</name>
<dbReference type="AlphaFoldDB" id="A0A246BTN9"/>
<comment type="caution">
    <text evidence="1">The sequence shown here is derived from an EMBL/GenBank/DDBJ whole genome shotgun (WGS) entry which is preliminary data.</text>
</comment>
<evidence type="ECO:0000313" key="2">
    <source>
        <dbReference type="Proteomes" id="UP000197208"/>
    </source>
</evidence>
<organism evidence="1 2">
    <name type="scientific">Deinococcus indicus</name>
    <dbReference type="NCBI Taxonomy" id="223556"/>
    <lineage>
        <taxon>Bacteria</taxon>
        <taxon>Thermotogati</taxon>
        <taxon>Deinococcota</taxon>
        <taxon>Deinococci</taxon>
        <taxon>Deinococcales</taxon>
        <taxon>Deinococcaceae</taxon>
        <taxon>Deinococcus</taxon>
    </lineage>
</organism>